<dbReference type="GO" id="GO:0030154">
    <property type="term" value="P:cell differentiation"/>
    <property type="evidence" value="ECO:0007669"/>
    <property type="project" value="TreeGrafter"/>
</dbReference>
<dbReference type="GO" id="GO:0007507">
    <property type="term" value="P:heart development"/>
    <property type="evidence" value="ECO:0007669"/>
    <property type="project" value="TreeGrafter"/>
</dbReference>
<feature type="domain" description="C2H2-type" evidence="3">
    <location>
        <begin position="524"/>
        <end position="551"/>
    </location>
</feature>
<dbReference type="GO" id="GO:0000122">
    <property type="term" value="P:negative regulation of transcription by RNA polymerase II"/>
    <property type="evidence" value="ECO:0007669"/>
    <property type="project" value="TreeGrafter"/>
</dbReference>
<dbReference type="EMBL" id="NIVC01002830">
    <property type="protein sequence ID" value="PAA54964.1"/>
    <property type="molecule type" value="Genomic_DNA"/>
</dbReference>
<dbReference type="PANTHER" id="PTHR12958">
    <property type="entry name" value="FRIEND OF GATA2-RELATED"/>
    <property type="match status" value="1"/>
</dbReference>
<feature type="region of interest" description="Disordered" evidence="2">
    <location>
        <begin position="384"/>
        <end position="419"/>
    </location>
</feature>
<accession>A0A267E227</accession>
<dbReference type="OrthoDB" id="8742770at2759"/>
<dbReference type="InterPro" id="IPR036236">
    <property type="entry name" value="Znf_C2H2_sf"/>
</dbReference>
<feature type="compositionally biased region" description="Low complexity" evidence="2">
    <location>
        <begin position="150"/>
        <end position="165"/>
    </location>
</feature>
<dbReference type="PROSITE" id="PS50157">
    <property type="entry name" value="ZINC_FINGER_C2H2_2"/>
    <property type="match status" value="2"/>
</dbReference>
<keyword evidence="1" id="KW-0862">Zinc</keyword>
<feature type="domain" description="C2H2-type" evidence="3">
    <location>
        <begin position="623"/>
        <end position="650"/>
    </location>
</feature>
<dbReference type="InterPro" id="IPR039746">
    <property type="entry name" value="FOG"/>
</dbReference>
<feature type="compositionally biased region" description="Low complexity" evidence="2">
    <location>
        <begin position="384"/>
        <end position="410"/>
    </location>
</feature>
<dbReference type="SMART" id="SM00355">
    <property type="entry name" value="ZnF_C2H2"/>
    <property type="match status" value="4"/>
</dbReference>
<dbReference type="InterPro" id="IPR013087">
    <property type="entry name" value="Znf_C2H2_type"/>
</dbReference>
<dbReference type="Pfam" id="PF00096">
    <property type="entry name" value="zf-C2H2"/>
    <property type="match status" value="1"/>
</dbReference>
<feature type="region of interest" description="Disordered" evidence="2">
    <location>
        <begin position="150"/>
        <end position="225"/>
    </location>
</feature>
<proteinExistence type="predicted"/>
<comment type="caution">
    <text evidence="4">The sequence shown here is derived from an EMBL/GenBank/DDBJ whole genome shotgun (WGS) entry which is preliminary data.</text>
</comment>
<dbReference type="AlphaFoldDB" id="A0A267E227"/>
<evidence type="ECO:0000313" key="5">
    <source>
        <dbReference type="Proteomes" id="UP000215902"/>
    </source>
</evidence>
<dbReference type="GO" id="GO:0061629">
    <property type="term" value="F:RNA polymerase II-specific DNA-binding transcription factor binding"/>
    <property type="evidence" value="ECO:0007669"/>
    <property type="project" value="InterPro"/>
</dbReference>
<evidence type="ECO:0000256" key="1">
    <source>
        <dbReference type="PROSITE-ProRule" id="PRU00042"/>
    </source>
</evidence>
<evidence type="ECO:0000256" key="2">
    <source>
        <dbReference type="SAM" id="MobiDB-lite"/>
    </source>
</evidence>
<dbReference type="PANTHER" id="PTHR12958:SF3">
    <property type="entry name" value="ZINC FINGER PROTEIN USH"/>
    <property type="match status" value="1"/>
</dbReference>
<dbReference type="GO" id="GO:0008270">
    <property type="term" value="F:zinc ion binding"/>
    <property type="evidence" value="ECO:0007669"/>
    <property type="project" value="UniProtKB-KW"/>
</dbReference>
<name>A0A267E227_9PLAT</name>
<protein>
    <recommendedName>
        <fullName evidence="3">C2H2-type domain-containing protein</fullName>
    </recommendedName>
</protein>
<feature type="compositionally biased region" description="Low complexity" evidence="2">
    <location>
        <begin position="592"/>
        <end position="604"/>
    </location>
</feature>
<dbReference type="GO" id="GO:0005634">
    <property type="term" value="C:nucleus"/>
    <property type="evidence" value="ECO:0007669"/>
    <property type="project" value="TreeGrafter"/>
</dbReference>
<keyword evidence="1" id="KW-0479">Metal-binding</keyword>
<reference evidence="4 5" key="1">
    <citation type="submission" date="2017-06" db="EMBL/GenBank/DDBJ databases">
        <title>A platform for efficient transgenesis in Macrostomum lignano, a flatworm model organism for stem cell research.</title>
        <authorList>
            <person name="Berezikov E."/>
        </authorList>
    </citation>
    <scope>NUCLEOTIDE SEQUENCE [LARGE SCALE GENOMIC DNA]</scope>
    <source>
        <strain evidence="4">DV1</strain>
        <tissue evidence="4">Whole organism</tissue>
    </source>
</reference>
<keyword evidence="5" id="KW-1185">Reference proteome</keyword>
<dbReference type="Proteomes" id="UP000215902">
    <property type="component" value="Unassembled WGS sequence"/>
</dbReference>
<feature type="region of interest" description="Disordered" evidence="2">
    <location>
        <begin position="571"/>
        <end position="611"/>
    </location>
</feature>
<dbReference type="SUPFAM" id="SSF57667">
    <property type="entry name" value="beta-beta-alpha zinc fingers"/>
    <property type="match status" value="2"/>
</dbReference>
<feature type="compositionally biased region" description="Low complexity" evidence="2">
    <location>
        <begin position="571"/>
        <end position="584"/>
    </location>
</feature>
<gene>
    <name evidence="4" type="ORF">BOX15_Mlig020470g2</name>
</gene>
<dbReference type="STRING" id="282301.A0A267E227"/>
<organism evidence="4 5">
    <name type="scientific">Macrostomum lignano</name>
    <dbReference type="NCBI Taxonomy" id="282301"/>
    <lineage>
        <taxon>Eukaryota</taxon>
        <taxon>Metazoa</taxon>
        <taxon>Spiralia</taxon>
        <taxon>Lophotrochozoa</taxon>
        <taxon>Platyhelminthes</taxon>
        <taxon>Rhabditophora</taxon>
        <taxon>Macrostomorpha</taxon>
        <taxon>Macrostomida</taxon>
        <taxon>Macrostomidae</taxon>
        <taxon>Macrostomum</taxon>
    </lineage>
</organism>
<sequence>MRIAELFRNHACLRELTAELPEGIEYDSNAECLRLTEAFDETASWGPFRFELVPCSKDAHLSVRTNDQTDPNDSDVQLFVRLIAESERWLMLLNFVDTASDGAVDSENGDYDNDDDSCNTAIVVNVRDQTLYLKARRPLMPGERLNTRICSSSGSGSDWSCSNNSLDEAEPEHLDDTCDSASSADAEDSNACRLQDDDSEESSELEQLSGPLEARKRPASANAACGSSAKLPRLLESGGNRRSAVQVESSLRSKIRHCTRCGLFFTSAWMLQTHRQFHDLFGEAGVGQRGVLGSGDASQLVLSAPVLSDRGCISYVPVGLPRSKEPPAQSQQLQQGIDALQHVAASVASDPDGSSPDLPEASALDLTLPRVQTPAAASVGASLRLTQHSQQQQQQRQRSRQLQQQQQQNQPEKSGSASSLMSVCKDCKIGFFNYNNYLVHRSLYCQSGRVAAAAAATGAASGTPGRLSKHPLQLQEQQKQSGAQLPTVAMATPKLETLAAPASSAPTAAASTHSPSASAAERKFQCPYCQIRFHSPSTLTAHQAFYCPENPDKTAPSAAAVAPATAGASAGTAAPACADSPATGDASKAAAQQQQQQQLQQQQQSSPPSWLPIALDLSGSAGYKCSICGYIGQTERGMKMHAKVHSASGGFGGNNGASASSAALSPSEVANASGSDGIRLPTSFNSDLLSSMTPEELGMLQHKTQPYSKRRTFKRVTPVQQMPQHPPQPPQQQLQLPLSLHPDLLRQQLQQQAINAAAAAAAASSAAAGYRHQGQLVCVRCGESFDQLESLLEHQETACPGLNTAAAAAAAAAAVVKLESATRTAADSVGRV</sequence>
<dbReference type="PROSITE" id="PS00028">
    <property type="entry name" value="ZINC_FINGER_C2H2_1"/>
    <property type="match status" value="1"/>
</dbReference>
<evidence type="ECO:0000313" key="4">
    <source>
        <dbReference type="EMBL" id="PAA54964.1"/>
    </source>
</evidence>
<keyword evidence="1" id="KW-0863">Zinc-finger</keyword>
<evidence type="ECO:0000259" key="3">
    <source>
        <dbReference type="PROSITE" id="PS50157"/>
    </source>
</evidence>
<dbReference type="GO" id="GO:0045944">
    <property type="term" value="P:positive regulation of transcription by RNA polymerase II"/>
    <property type="evidence" value="ECO:0007669"/>
    <property type="project" value="TreeGrafter"/>
</dbReference>